<dbReference type="InterPro" id="IPR005998">
    <property type="entry name" value="Ribosomal_uL30_euk"/>
</dbReference>
<evidence type="ECO:0000259" key="5">
    <source>
        <dbReference type="Pfam" id="PF00327"/>
    </source>
</evidence>
<evidence type="ECO:0000256" key="1">
    <source>
        <dbReference type="ARBA" id="ARBA00007594"/>
    </source>
</evidence>
<feature type="domain" description="Large ribosomal subunit protein uL30-like ferredoxin-like fold" evidence="5">
    <location>
        <begin position="154"/>
        <end position="203"/>
    </location>
</feature>
<dbReference type="GO" id="GO:0003735">
    <property type="term" value="F:structural constituent of ribosome"/>
    <property type="evidence" value="ECO:0007669"/>
    <property type="project" value="TreeGrafter"/>
</dbReference>
<evidence type="ECO:0000256" key="4">
    <source>
        <dbReference type="SAM" id="Phobius"/>
    </source>
</evidence>
<gene>
    <name evidence="7" type="ORF">Tco025E_04115</name>
</gene>
<dbReference type="InterPro" id="IPR012988">
    <property type="entry name" value="Ribosomal_uL30_N_euk"/>
</dbReference>
<dbReference type="RefSeq" id="XP_029228970.1">
    <property type="nucleotide sequence ID" value="XM_029371027.1"/>
</dbReference>
<evidence type="ECO:0000256" key="2">
    <source>
        <dbReference type="ARBA" id="ARBA00022980"/>
    </source>
</evidence>
<dbReference type="InterPro" id="IPR035808">
    <property type="entry name" value="Ribosomal_uL30_euk_arc"/>
</dbReference>
<dbReference type="PANTHER" id="PTHR11524:SF16">
    <property type="entry name" value="LARGE RIBOSOMAL SUBUNIT PROTEIN UL30"/>
    <property type="match status" value="1"/>
</dbReference>
<accession>A0A3R7L2I1</accession>
<comment type="similarity">
    <text evidence="1">Belongs to the universal ribosomal protein uL30 family.</text>
</comment>
<name>A0A3R7L2I1_9TRYP</name>
<dbReference type="SUPFAM" id="SSF55129">
    <property type="entry name" value="Ribosomal protein L30p/L7e"/>
    <property type="match status" value="1"/>
</dbReference>
<dbReference type="NCBIfam" id="TIGR01310">
    <property type="entry name" value="uL30_euk"/>
    <property type="match status" value="1"/>
</dbReference>
<dbReference type="GeneID" id="40317726"/>
<organism evidence="7 8">
    <name type="scientific">Trypanosoma conorhini</name>
    <dbReference type="NCBI Taxonomy" id="83891"/>
    <lineage>
        <taxon>Eukaryota</taxon>
        <taxon>Discoba</taxon>
        <taxon>Euglenozoa</taxon>
        <taxon>Kinetoplastea</taxon>
        <taxon>Metakinetoplastina</taxon>
        <taxon>Trypanosomatida</taxon>
        <taxon>Trypanosomatidae</taxon>
        <taxon>Trypanosoma</taxon>
    </lineage>
</organism>
<reference evidence="7 8" key="1">
    <citation type="journal article" date="2018" name="BMC Genomics">
        <title>Genomic comparison of Trypanosoma conorhini and Trypanosoma rangeli to Trypanosoma cruzi strains of high and low virulence.</title>
        <authorList>
            <person name="Bradwell K.R."/>
            <person name="Koparde V.N."/>
            <person name="Matveyev A.V."/>
            <person name="Serrano M.G."/>
            <person name="Alves J.M."/>
            <person name="Parikh H."/>
            <person name="Huang B."/>
            <person name="Lee V."/>
            <person name="Espinosa-Alvarez O."/>
            <person name="Ortiz P.A."/>
            <person name="Costa-Martins A.G."/>
            <person name="Teixeira M.M."/>
            <person name="Buck G.A."/>
        </authorList>
    </citation>
    <scope>NUCLEOTIDE SEQUENCE [LARGE SCALE GENOMIC DNA]</scope>
    <source>
        <strain evidence="7 8">025E</strain>
    </source>
</reference>
<dbReference type="FunFam" id="3.30.1390.20:FF:000004">
    <property type="entry name" value="60S ribosomal protein L7"/>
    <property type="match status" value="1"/>
</dbReference>
<dbReference type="Proteomes" id="UP000284403">
    <property type="component" value="Unassembled WGS sequence"/>
</dbReference>
<comment type="caution">
    <text evidence="7">The sequence shown here is derived from an EMBL/GenBank/DDBJ whole genome shotgun (WGS) entry which is preliminary data.</text>
</comment>
<dbReference type="GO" id="GO:0003723">
    <property type="term" value="F:RNA binding"/>
    <property type="evidence" value="ECO:0007669"/>
    <property type="project" value="InterPro"/>
</dbReference>
<evidence type="ECO:0000256" key="3">
    <source>
        <dbReference type="ARBA" id="ARBA00023274"/>
    </source>
</evidence>
<keyword evidence="3" id="KW-0687">Ribonucleoprotein</keyword>
<evidence type="ECO:0000259" key="6">
    <source>
        <dbReference type="Pfam" id="PF08079"/>
    </source>
</evidence>
<keyword evidence="2 7" id="KW-0689">Ribosomal protein</keyword>
<keyword evidence="8" id="KW-1185">Reference proteome</keyword>
<dbReference type="InterPro" id="IPR016082">
    <property type="entry name" value="Ribosomal_uL30_ferredoxin-like"/>
</dbReference>
<dbReference type="PROSITE" id="PS00634">
    <property type="entry name" value="RIBOSOMAL_L30"/>
    <property type="match status" value="1"/>
</dbReference>
<keyword evidence="4" id="KW-1133">Transmembrane helix</keyword>
<evidence type="ECO:0000313" key="7">
    <source>
        <dbReference type="EMBL" id="RNF19778.1"/>
    </source>
</evidence>
<dbReference type="CDD" id="cd01657">
    <property type="entry name" value="Ribosomal_L7_archeal_euk"/>
    <property type="match status" value="1"/>
</dbReference>
<dbReference type="GO" id="GO:0000463">
    <property type="term" value="P:maturation of LSU-rRNA from tricistronic rRNA transcript (SSU-rRNA, 5.8S rRNA, LSU-rRNA)"/>
    <property type="evidence" value="ECO:0007669"/>
    <property type="project" value="TreeGrafter"/>
</dbReference>
<dbReference type="Gene3D" id="3.30.1390.20">
    <property type="entry name" value="Ribosomal protein L30, ferredoxin-like fold domain"/>
    <property type="match status" value="1"/>
</dbReference>
<dbReference type="EMBL" id="MKKU01000196">
    <property type="protein sequence ID" value="RNF19778.1"/>
    <property type="molecule type" value="Genomic_DNA"/>
</dbReference>
<feature type="transmembrane region" description="Helical" evidence="4">
    <location>
        <begin position="12"/>
        <end position="34"/>
    </location>
</feature>
<dbReference type="InterPro" id="IPR036919">
    <property type="entry name" value="Ribo_uL30_ferredoxin-like_sf"/>
</dbReference>
<dbReference type="PANTHER" id="PTHR11524">
    <property type="entry name" value="60S RIBOSOMAL PROTEIN L7"/>
    <property type="match status" value="1"/>
</dbReference>
<dbReference type="Pfam" id="PF00327">
    <property type="entry name" value="Ribosomal_L30"/>
    <property type="match status" value="1"/>
</dbReference>
<protein>
    <submittedName>
        <fullName evidence="7">60S ribosomal protein L7</fullName>
    </submittedName>
</protein>
<feature type="domain" description="Large ribosomal subunit protein uL30 N-terminal eukaryotes" evidence="6">
    <location>
        <begin position="78"/>
        <end position="148"/>
    </location>
</feature>
<proteinExistence type="inferred from homology"/>
<sequence length="311" mass="35593">GCCVRFDWITSFLFVSCNLTIFGLYCLYAAVLPFSKTSDQIVKLLPPKLFALLNVFSCASYTKKKEVAIMPAKTVPAPESAIKRAAFKQQQTENFKKAIAANKAAKVALKKLAYARGLKYSREYRSAEKKLVHLRRLAKSRGNYYLEAKPKVAVVTRIRGIAKVAPKQRKILQLLRLRQIFNTVFVRLNKPMENMLRAVEPYIAYGYPSLRTVRAMVYKRGHLKVNGQRVKIADNKMIKDKYNNEDIVCAEDIVNQIYTAGKHFRTVTNGMWPFKLSPPTGGMRQKRRHFVEGGDYGNRDTLINRFLARMI</sequence>
<keyword evidence="4" id="KW-0472">Membrane</keyword>
<dbReference type="Pfam" id="PF08079">
    <property type="entry name" value="Ribosomal_L30_N"/>
    <property type="match status" value="1"/>
</dbReference>
<feature type="non-terminal residue" evidence="7">
    <location>
        <position position="1"/>
    </location>
</feature>
<dbReference type="AlphaFoldDB" id="A0A3R7L2I1"/>
<dbReference type="InterPro" id="IPR039699">
    <property type="entry name" value="Ribosomal_uL30"/>
</dbReference>
<keyword evidence="4" id="KW-0812">Transmembrane</keyword>
<dbReference type="GO" id="GO:0022625">
    <property type="term" value="C:cytosolic large ribosomal subunit"/>
    <property type="evidence" value="ECO:0007669"/>
    <property type="project" value="TreeGrafter"/>
</dbReference>
<evidence type="ECO:0000313" key="8">
    <source>
        <dbReference type="Proteomes" id="UP000284403"/>
    </source>
</evidence>
<dbReference type="InterPro" id="IPR018038">
    <property type="entry name" value="Ribosomal_uL30_CS"/>
</dbReference>
<dbReference type="OrthoDB" id="244260at2759"/>